<dbReference type="SUPFAM" id="SSF56801">
    <property type="entry name" value="Acetyl-CoA synthetase-like"/>
    <property type="match status" value="1"/>
</dbReference>
<dbReference type="EC" id="6.2.1.3" evidence="5"/>
<dbReference type="PANTHER" id="PTHR43272:SF33">
    <property type="entry name" value="AMP-BINDING DOMAIN-CONTAINING PROTEIN-RELATED"/>
    <property type="match status" value="1"/>
</dbReference>
<accession>A0A8S1EZJ4</accession>
<keyword evidence="3" id="KW-0276">Fatty acid metabolism</keyword>
<keyword evidence="1" id="KW-0436">Ligase</keyword>
<dbReference type="InterPro" id="IPR042099">
    <property type="entry name" value="ANL_N_sf"/>
</dbReference>
<name>A0A8S1EZJ4_9PELO</name>
<gene>
    <name evidence="7" type="ORF">CBOVIS_LOCUS8778</name>
</gene>
<evidence type="ECO:0000256" key="5">
    <source>
        <dbReference type="ARBA" id="ARBA00026121"/>
    </source>
</evidence>
<dbReference type="GO" id="GO:0005524">
    <property type="term" value="F:ATP binding"/>
    <property type="evidence" value="ECO:0007669"/>
    <property type="project" value="UniProtKB-KW"/>
</dbReference>
<evidence type="ECO:0000256" key="2">
    <source>
        <dbReference type="ARBA" id="ARBA00022741"/>
    </source>
</evidence>
<evidence type="ECO:0000256" key="3">
    <source>
        <dbReference type="ARBA" id="ARBA00022832"/>
    </source>
</evidence>
<keyword evidence="4" id="KW-0067">ATP-binding</keyword>
<sequence length="741" mass="83585">MLIPRSIGVLMRATSKVLLSVRTSSTKKPSKFNDLNSFCSGKSEIEVGDYLDATHRHSIQHNMLVTSRILLAAGVVARRSTTASRRTLFWTRKIAPRCDLNNQTIVLEDGSRKAAWLGDRDIMRTSDDGILTVYSAYRNGMKLGAKDMLGLRRGETLDWKFISYERAFELADQIGKSLRILGIPTGDETRIGIYSKNRPEWVMSEIAIHNYSNVTIPFYDTISVDDMIYIANLTEIPVVFTDSEDKTRMLLQNKSKIRNLKHIIQFNDVSDDVRSLAKNENVDVFHFDEFRRLGKHEHLPHLVPTPETIATISFTSGTTGRPKGVILTHGNMCAVLTSSFDFKFDVGDSNLSYLPLAHIYERGCTLITLTRGGRIGFFRGEPQHILEDVQSLKPAMFATVPRVIDKIYKAIMYELRYSPIKKLVLKLAVKYKNLKYAKTGVIDRDSWVDKLILAKIQAILGPNLKNMVVGAAKSDPHKMEFVRGAFGVNLFEGFGQTETSGIVSIQIAGDSTPGVVGIPAACNVVKLRDVPDLGYYADKNGGEMLVKGYNITQGYFKNEAATREAFTDDGFLKTGDIARWTPQGSLEIVDRAKNVFKMAQGKFVAPEDIESTYTASRFVSQIYVHGDITKAHLVAIVVPDPLHLRNYAETKYQISDQSFEELCRNEKIREDVLRHLVRITEFHRRPRYEGVYGVHLTPNAFTVENGLTTPTMKNKRARIAKHFEREIARMYDEIEANEMSK</sequence>
<proteinExistence type="predicted"/>
<dbReference type="GO" id="GO:0005783">
    <property type="term" value="C:endoplasmic reticulum"/>
    <property type="evidence" value="ECO:0007669"/>
    <property type="project" value="TreeGrafter"/>
</dbReference>
<dbReference type="PANTHER" id="PTHR43272">
    <property type="entry name" value="LONG-CHAIN-FATTY-ACID--COA LIGASE"/>
    <property type="match status" value="1"/>
</dbReference>
<keyword evidence="8" id="KW-1185">Reference proteome</keyword>
<evidence type="ECO:0000256" key="1">
    <source>
        <dbReference type="ARBA" id="ARBA00022598"/>
    </source>
</evidence>
<dbReference type="InterPro" id="IPR000873">
    <property type="entry name" value="AMP-dep_synth/lig_dom"/>
</dbReference>
<keyword evidence="3" id="KW-0443">Lipid metabolism</keyword>
<evidence type="ECO:0000259" key="6">
    <source>
        <dbReference type="Pfam" id="PF00501"/>
    </source>
</evidence>
<dbReference type="Pfam" id="PF00501">
    <property type="entry name" value="AMP-binding"/>
    <property type="match status" value="1"/>
</dbReference>
<evidence type="ECO:0000313" key="8">
    <source>
        <dbReference type="Proteomes" id="UP000494206"/>
    </source>
</evidence>
<organism evidence="7 8">
    <name type="scientific">Caenorhabditis bovis</name>
    <dbReference type="NCBI Taxonomy" id="2654633"/>
    <lineage>
        <taxon>Eukaryota</taxon>
        <taxon>Metazoa</taxon>
        <taxon>Ecdysozoa</taxon>
        <taxon>Nematoda</taxon>
        <taxon>Chromadorea</taxon>
        <taxon>Rhabditida</taxon>
        <taxon>Rhabditina</taxon>
        <taxon>Rhabditomorpha</taxon>
        <taxon>Rhabditoidea</taxon>
        <taxon>Rhabditidae</taxon>
        <taxon>Peloderinae</taxon>
        <taxon>Caenorhabditis</taxon>
    </lineage>
</organism>
<dbReference type="OrthoDB" id="1700726at2759"/>
<dbReference type="Proteomes" id="UP000494206">
    <property type="component" value="Unassembled WGS sequence"/>
</dbReference>
<reference evidence="7 8" key="1">
    <citation type="submission" date="2020-04" db="EMBL/GenBank/DDBJ databases">
        <authorList>
            <person name="Laetsch R D."/>
            <person name="Stevens L."/>
            <person name="Kumar S."/>
            <person name="Blaxter L. M."/>
        </authorList>
    </citation>
    <scope>NUCLEOTIDE SEQUENCE [LARGE SCALE GENOMIC DNA]</scope>
</reference>
<dbReference type="InterPro" id="IPR020845">
    <property type="entry name" value="AMP-binding_CS"/>
</dbReference>
<dbReference type="PROSITE" id="PS00455">
    <property type="entry name" value="AMP_BINDING"/>
    <property type="match status" value="1"/>
</dbReference>
<protein>
    <recommendedName>
        <fullName evidence="5">long-chain-fatty-acid--CoA ligase</fullName>
        <ecNumber evidence="5">6.2.1.3</ecNumber>
    </recommendedName>
</protein>
<dbReference type="GO" id="GO:0004467">
    <property type="term" value="F:long-chain fatty acid-CoA ligase activity"/>
    <property type="evidence" value="ECO:0007669"/>
    <property type="project" value="UniProtKB-EC"/>
</dbReference>
<dbReference type="EMBL" id="CADEPM010000005">
    <property type="protein sequence ID" value="CAB3406754.1"/>
    <property type="molecule type" value="Genomic_DNA"/>
</dbReference>
<keyword evidence="2" id="KW-0547">Nucleotide-binding</keyword>
<dbReference type="Gene3D" id="3.40.50.12780">
    <property type="entry name" value="N-terminal domain of ligase-like"/>
    <property type="match status" value="1"/>
</dbReference>
<evidence type="ECO:0000313" key="7">
    <source>
        <dbReference type="EMBL" id="CAB3406754.1"/>
    </source>
</evidence>
<dbReference type="AlphaFoldDB" id="A0A8S1EZJ4"/>
<feature type="domain" description="AMP-dependent synthetase/ligase" evidence="6">
    <location>
        <begin position="158"/>
        <end position="556"/>
    </location>
</feature>
<dbReference type="GO" id="GO:0016020">
    <property type="term" value="C:membrane"/>
    <property type="evidence" value="ECO:0007669"/>
    <property type="project" value="TreeGrafter"/>
</dbReference>
<evidence type="ECO:0000256" key="4">
    <source>
        <dbReference type="ARBA" id="ARBA00022840"/>
    </source>
</evidence>
<comment type="caution">
    <text evidence="7">The sequence shown here is derived from an EMBL/GenBank/DDBJ whole genome shotgun (WGS) entry which is preliminary data.</text>
</comment>